<dbReference type="InterPro" id="IPR013785">
    <property type="entry name" value="Aldolase_TIM"/>
</dbReference>
<dbReference type="SFLD" id="SFLDS00029">
    <property type="entry name" value="Radical_SAM"/>
    <property type="match status" value="1"/>
</dbReference>
<dbReference type="InterPro" id="IPR058240">
    <property type="entry name" value="rSAM_sf"/>
</dbReference>
<evidence type="ECO:0000313" key="6">
    <source>
        <dbReference type="EMBL" id="VAV88906.1"/>
    </source>
</evidence>
<gene>
    <name evidence="6" type="ORF">MNBD_ALPHA04-1185</name>
</gene>
<keyword evidence="1" id="KW-0949">S-adenosyl-L-methionine</keyword>
<keyword evidence="2" id="KW-0479">Metal-binding</keyword>
<dbReference type="PANTHER" id="PTHR43288">
    <property type="entry name" value="BIOTIN SYNTHASE-RELATED PROTEIN, RADICAL SAM SUPERFAMILY"/>
    <property type="match status" value="1"/>
</dbReference>
<evidence type="ECO:0000256" key="2">
    <source>
        <dbReference type="ARBA" id="ARBA00022723"/>
    </source>
</evidence>
<organism evidence="6">
    <name type="scientific">hydrothermal vent metagenome</name>
    <dbReference type="NCBI Taxonomy" id="652676"/>
    <lineage>
        <taxon>unclassified sequences</taxon>
        <taxon>metagenomes</taxon>
        <taxon>ecological metagenomes</taxon>
    </lineage>
</organism>
<keyword evidence="4" id="KW-0411">Iron-sulfur</keyword>
<dbReference type="PANTHER" id="PTHR43288:SF2">
    <property type="entry name" value="RADICAL SAM CORE DOMAIN-CONTAINING PROTEIN"/>
    <property type="match status" value="1"/>
</dbReference>
<dbReference type="GO" id="GO:0046872">
    <property type="term" value="F:metal ion binding"/>
    <property type="evidence" value="ECO:0007669"/>
    <property type="project" value="UniProtKB-KW"/>
</dbReference>
<dbReference type="Gene3D" id="3.20.20.70">
    <property type="entry name" value="Aldolase class I"/>
    <property type="match status" value="1"/>
</dbReference>
<dbReference type="CDD" id="cd01335">
    <property type="entry name" value="Radical_SAM"/>
    <property type="match status" value="1"/>
</dbReference>
<evidence type="ECO:0000256" key="4">
    <source>
        <dbReference type="ARBA" id="ARBA00023014"/>
    </source>
</evidence>
<sequence length="350" mass="38472">MNWLEQLHSIEPLEDAEFDDQLVARMQARADNIIHREIRFSTPSFKEYESSELSGCGKNSFPAFSITAGACALNCDHCQKKILEPMIPAIKPEILDQKVRDLIMLQDLQGFLLSGGSNRRNEIQYDRYLPVVEKLKHDFPHLKVAIHTALLDEAAAKRMESAGIDTAMMDVIGAQETIEQVYKLDRPVADFERTLAALTATNMEVTPHIVVGLHYGQLMGEANALEIVSRYDIQALVLVVIMPFYSKPGTFATPSTTDVGHIFMEARAALPDKQVLLGCARPAGMHKRVTDAYAVMAGLDGIAFPADGALATCQAIGRDYHQEHACCSIKLGAEKAAQTNMAQSNVMAAL</sequence>
<evidence type="ECO:0000256" key="3">
    <source>
        <dbReference type="ARBA" id="ARBA00023004"/>
    </source>
</evidence>
<keyword evidence="3" id="KW-0408">Iron</keyword>
<dbReference type="SUPFAM" id="SSF102114">
    <property type="entry name" value="Radical SAM enzymes"/>
    <property type="match status" value="1"/>
</dbReference>
<dbReference type="InterPro" id="IPR006638">
    <property type="entry name" value="Elp3/MiaA/NifB-like_rSAM"/>
</dbReference>
<reference evidence="6" key="1">
    <citation type="submission" date="2018-06" db="EMBL/GenBank/DDBJ databases">
        <authorList>
            <person name="Zhirakovskaya E."/>
        </authorList>
    </citation>
    <scope>NUCLEOTIDE SEQUENCE</scope>
</reference>
<dbReference type="GO" id="GO:0003824">
    <property type="term" value="F:catalytic activity"/>
    <property type="evidence" value="ECO:0007669"/>
    <property type="project" value="InterPro"/>
</dbReference>
<dbReference type="EMBL" id="UOEF01000061">
    <property type="protein sequence ID" value="VAV88906.1"/>
    <property type="molecule type" value="Genomic_DNA"/>
</dbReference>
<evidence type="ECO:0000256" key="1">
    <source>
        <dbReference type="ARBA" id="ARBA00022691"/>
    </source>
</evidence>
<dbReference type="InterPro" id="IPR007197">
    <property type="entry name" value="rSAM"/>
</dbReference>
<dbReference type="AlphaFoldDB" id="A0A3B0RJC0"/>
<name>A0A3B0RJC0_9ZZZZ</name>
<feature type="domain" description="Elp3/MiaA/NifB-like radical SAM core" evidence="5">
    <location>
        <begin position="61"/>
        <end position="265"/>
    </location>
</feature>
<proteinExistence type="predicted"/>
<accession>A0A3B0RJC0</accession>
<protein>
    <submittedName>
        <fullName evidence="6">Uncharacterized radical-SAM-domain protein HTH_1873</fullName>
    </submittedName>
</protein>
<dbReference type="GO" id="GO:0051536">
    <property type="term" value="F:iron-sulfur cluster binding"/>
    <property type="evidence" value="ECO:0007669"/>
    <property type="project" value="UniProtKB-KW"/>
</dbReference>
<dbReference type="SMART" id="SM00729">
    <property type="entry name" value="Elp3"/>
    <property type="match status" value="1"/>
</dbReference>
<dbReference type="SFLD" id="SFLDG01113">
    <property type="entry name" value="Uncharacterised_Radical_SAM_Su"/>
    <property type="match status" value="1"/>
</dbReference>
<evidence type="ECO:0000259" key="5">
    <source>
        <dbReference type="SMART" id="SM00729"/>
    </source>
</evidence>